<dbReference type="STRING" id="1648404.CP97_14806"/>
<comment type="function">
    <text evidence="10">Part of the twin-arginine translocation (Tat) system that transports large folded proteins containing a characteristic twin-arginine motif in their signal peptide across membranes. TatA could form the protein-conducting channel of the Tat system.</text>
</comment>
<evidence type="ECO:0000256" key="11">
    <source>
        <dbReference type="SAM" id="MobiDB-lite"/>
    </source>
</evidence>
<evidence type="ECO:0000256" key="9">
    <source>
        <dbReference type="ARBA" id="ARBA00023136"/>
    </source>
</evidence>
<organism evidence="12 13">
    <name type="scientific">Aurantiacibacter atlanticus</name>
    <dbReference type="NCBI Taxonomy" id="1648404"/>
    <lineage>
        <taxon>Bacteria</taxon>
        <taxon>Pseudomonadati</taxon>
        <taxon>Pseudomonadota</taxon>
        <taxon>Alphaproteobacteria</taxon>
        <taxon>Sphingomonadales</taxon>
        <taxon>Erythrobacteraceae</taxon>
        <taxon>Aurantiacibacter</taxon>
    </lineage>
</organism>
<dbReference type="PANTHER" id="PTHR42982:SF1">
    <property type="entry name" value="SEC-INDEPENDENT PROTEIN TRANSLOCASE PROTEIN TATA"/>
    <property type="match status" value="1"/>
</dbReference>
<evidence type="ECO:0000313" key="13">
    <source>
        <dbReference type="Proteomes" id="UP000059113"/>
    </source>
</evidence>
<dbReference type="GO" id="GO:0033281">
    <property type="term" value="C:TAT protein transport complex"/>
    <property type="evidence" value="ECO:0007669"/>
    <property type="project" value="UniProtKB-UniRule"/>
</dbReference>
<dbReference type="AlphaFoldDB" id="A0A161IA38"/>
<dbReference type="EMBL" id="CP011310">
    <property type="protein sequence ID" value="ANC50492.1"/>
    <property type="molecule type" value="Genomic_DNA"/>
</dbReference>
<evidence type="ECO:0000256" key="5">
    <source>
        <dbReference type="ARBA" id="ARBA00022692"/>
    </source>
</evidence>
<gene>
    <name evidence="10" type="primary">tatA</name>
    <name evidence="12" type="ORF">CP97_14806</name>
</gene>
<dbReference type="NCBIfam" id="TIGR01411">
    <property type="entry name" value="tatAE"/>
    <property type="match status" value="1"/>
</dbReference>
<evidence type="ECO:0000256" key="10">
    <source>
        <dbReference type="HAMAP-Rule" id="MF_00236"/>
    </source>
</evidence>
<dbReference type="RefSeq" id="WP_063612434.1">
    <property type="nucleotide sequence ID" value="NZ_CP011310.1"/>
</dbReference>
<dbReference type="GO" id="GO:0043953">
    <property type="term" value="P:protein transport by the Tat complex"/>
    <property type="evidence" value="ECO:0007669"/>
    <property type="project" value="UniProtKB-UniRule"/>
</dbReference>
<proteinExistence type="inferred from homology"/>
<evidence type="ECO:0000256" key="2">
    <source>
        <dbReference type="ARBA" id="ARBA00022448"/>
    </source>
</evidence>
<evidence type="ECO:0000256" key="6">
    <source>
        <dbReference type="ARBA" id="ARBA00022927"/>
    </source>
</evidence>
<evidence type="ECO:0000256" key="3">
    <source>
        <dbReference type="ARBA" id="ARBA00022475"/>
    </source>
</evidence>
<evidence type="ECO:0000256" key="1">
    <source>
        <dbReference type="ARBA" id="ARBA00004162"/>
    </source>
</evidence>
<reference evidence="12 13" key="1">
    <citation type="journal article" date="2015" name="Int. J. Syst. Evol. Microbiol.">
        <title>Erythrobacter atlanticus sp. nov., a bacterium from ocean sediment able to degrade polycyclic aromatic hydrocarbons.</title>
        <authorList>
            <person name="Zhuang L."/>
            <person name="Liu Y."/>
            <person name="Wang L."/>
            <person name="Wang W."/>
            <person name="Shao Z."/>
        </authorList>
    </citation>
    <scope>NUCLEOTIDE SEQUENCE [LARGE SCALE GENOMIC DNA]</scope>
    <source>
        <strain evidence="13">s21-N3</strain>
    </source>
</reference>
<comment type="subunit">
    <text evidence="10">The Tat system comprises two distinct complexes: a TatABC complex, containing multiple copies of TatA, TatB and TatC subunits, and a separate TatA complex, containing only TatA subunits. Substrates initially bind to the TatABC complex, which probably triggers association of the separate TatA complex to form the active translocon.</text>
</comment>
<dbReference type="OrthoDB" id="7161179at2"/>
<feature type="transmembrane region" description="Helical" evidence="10">
    <location>
        <begin position="6"/>
        <end position="24"/>
    </location>
</feature>
<dbReference type="Pfam" id="PF02416">
    <property type="entry name" value="TatA_B_E"/>
    <property type="match status" value="1"/>
</dbReference>
<evidence type="ECO:0000256" key="8">
    <source>
        <dbReference type="ARBA" id="ARBA00023010"/>
    </source>
</evidence>
<dbReference type="InterPro" id="IPR003369">
    <property type="entry name" value="TatA/B/E"/>
</dbReference>
<keyword evidence="9 10" id="KW-0472">Membrane</keyword>
<dbReference type="PANTHER" id="PTHR42982">
    <property type="entry name" value="SEC-INDEPENDENT PROTEIN TRANSLOCASE PROTEIN TATA"/>
    <property type="match status" value="1"/>
</dbReference>
<evidence type="ECO:0000313" key="12">
    <source>
        <dbReference type="EMBL" id="ANC50492.1"/>
    </source>
</evidence>
<reference evidence="13" key="2">
    <citation type="submission" date="2015-04" db="EMBL/GenBank/DDBJ databases">
        <title>The complete genome sequence of Erythrobacter sp. s21-N3.</title>
        <authorList>
            <person name="Zhuang L."/>
            <person name="Liu Y."/>
            <person name="Shao Z."/>
        </authorList>
    </citation>
    <scope>NUCLEOTIDE SEQUENCE [LARGE SCALE GENOMIC DNA]</scope>
    <source>
        <strain evidence="13">s21-N3</strain>
    </source>
</reference>
<keyword evidence="5 10" id="KW-0812">Transmembrane</keyword>
<comment type="similarity">
    <text evidence="10">Belongs to the TatA/E family.</text>
</comment>
<comment type="subcellular location">
    <subcellularLocation>
        <location evidence="1 10">Cell membrane</location>
        <topology evidence="1 10">Single-pass membrane protein</topology>
    </subcellularLocation>
</comment>
<sequence>MQPGIWQILIVAIVVLVLFGRGRISEMMGDFGKGISSFKKGMTEENNTPSEPKPRIETQSPQAGTTSNGTSAGSGAKAEKVETPAPGDKSAS</sequence>
<dbReference type="HAMAP" id="MF_00236">
    <property type="entry name" value="TatA_E"/>
    <property type="match status" value="1"/>
</dbReference>
<dbReference type="GO" id="GO:0008320">
    <property type="term" value="F:protein transmembrane transporter activity"/>
    <property type="evidence" value="ECO:0007669"/>
    <property type="project" value="UniProtKB-UniRule"/>
</dbReference>
<dbReference type="Proteomes" id="UP000059113">
    <property type="component" value="Chromosome"/>
</dbReference>
<keyword evidence="13" id="KW-1185">Reference proteome</keyword>
<dbReference type="InterPro" id="IPR006312">
    <property type="entry name" value="TatA/E"/>
</dbReference>
<feature type="region of interest" description="Disordered" evidence="11">
    <location>
        <begin position="34"/>
        <end position="92"/>
    </location>
</feature>
<dbReference type="Gene3D" id="1.20.5.3310">
    <property type="match status" value="1"/>
</dbReference>
<evidence type="ECO:0000256" key="4">
    <source>
        <dbReference type="ARBA" id="ARBA00022519"/>
    </source>
</evidence>
<name>A0A161IA38_9SPHN</name>
<dbReference type="KEGG" id="ery:CP97_14806"/>
<keyword evidence="8 10" id="KW-0811">Translocation</keyword>
<evidence type="ECO:0000256" key="7">
    <source>
        <dbReference type="ARBA" id="ARBA00022989"/>
    </source>
</evidence>
<keyword evidence="3 10" id="KW-1003">Cell membrane</keyword>
<protein>
    <recommendedName>
        <fullName evidence="10">Sec-independent protein translocase protein TatA</fullName>
    </recommendedName>
</protein>
<keyword evidence="6 10" id="KW-0653">Protein transport</keyword>
<keyword evidence="4" id="KW-0997">Cell inner membrane</keyword>
<accession>A0A161IA38</accession>
<feature type="compositionally biased region" description="Low complexity" evidence="11">
    <location>
        <begin position="63"/>
        <end position="76"/>
    </location>
</feature>
<keyword evidence="7 10" id="KW-1133">Transmembrane helix</keyword>
<keyword evidence="2 10" id="KW-0813">Transport</keyword>